<evidence type="ECO:0000256" key="16">
    <source>
        <dbReference type="ARBA" id="ARBA00047445"/>
    </source>
</evidence>
<dbReference type="InterPro" id="IPR013785">
    <property type="entry name" value="Aldolase_TIM"/>
</dbReference>
<comment type="caution">
    <text evidence="25">The sequence shown here is derived from an EMBL/GenBank/DDBJ whole genome shotgun (WGS) entry which is preliminary data.</text>
</comment>
<dbReference type="InterPro" id="IPR015939">
    <property type="entry name" value="Fum_Rdtase/Succ_DH_flav-like_C"/>
</dbReference>
<keyword evidence="12" id="KW-0808">Transferase</keyword>
<dbReference type="Pfam" id="PF01729">
    <property type="entry name" value="QRPTase_C"/>
    <property type="match status" value="1"/>
</dbReference>
<evidence type="ECO:0000259" key="23">
    <source>
        <dbReference type="Pfam" id="PF02749"/>
    </source>
</evidence>
<dbReference type="UniPathway" id="UPA00253">
    <property type="reaction ID" value="UER00326"/>
</dbReference>
<comment type="catalytic activity">
    <reaction evidence="17">
        <text>L-aspartate + O2 = iminosuccinate + H2O2</text>
        <dbReference type="Rhea" id="RHEA:25876"/>
        <dbReference type="ChEBI" id="CHEBI:15379"/>
        <dbReference type="ChEBI" id="CHEBI:16240"/>
        <dbReference type="ChEBI" id="CHEBI:29991"/>
        <dbReference type="ChEBI" id="CHEBI:77875"/>
        <dbReference type="EC" id="1.4.3.16"/>
    </reaction>
    <physiologicalReaction direction="left-to-right" evidence="17">
        <dbReference type="Rhea" id="RHEA:25877"/>
    </physiologicalReaction>
</comment>
<dbReference type="FunFam" id="3.20.20.70:FF:000030">
    <property type="entry name" value="Nicotinate-nucleotide pyrophosphorylase, carboxylating"/>
    <property type="match status" value="1"/>
</dbReference>
<organism evidence="25 26">
    <name type="scientific">Allonocardiopsis opalescens</name>
    <dbReference type="NCBI Taxonomy" id="1144618"/>
    <lineage>
        <taxon>Bacteria</taxon>
        <taxon>Bacillati</taxon>
        <taxon>Actinomycetota</taxon>
        <taxon>Actinomycetes</taxon>
        <taxon>Streptosporangiales</taxon>
        <taxon>Allonocardiopsis</taxon>
    </lineage>
</organism>
<evidence type="ECO:0000256" key="13">
    <source>
        <dbReference type="ARBA" id="ARBA00022827"/>
    </source>
</evidence>
<dbReference type="FunFam" id="3.90.700.10:FF:000002">
    <property type="entry name" value="L-aspartate oxidase"/>
    <property type="match status" value="1"/>
</dbReference>
<keyword evidence="11" id="KW-0328">Glycosyltransferase</keyword>
<dbReference type="Pfam" id="PF02910">
    <property type="entry name" value="Succ_DH_flav_C"/>
    <property type="match status" value="1"/>
</dbReference>
<dbReference type="Gene3D" id="1.20.58.100">
    <property type="entry name" value="Fumarate reductase/succinate dehydrogenase flavoprotein-like, C-terminal domain"/>
    <property type="match status" value="1"/>
</dbReference>
<dbReference type="InterPro" id="IPR036068">
    <property type="entry name" value="Nicotinate_pribotase-like_C"/>
</dbReference>
<evidence type="ECO:0000256" key="17">
    <source>
        <dbReference type="ARBA" id="ARBA00048305"/>
    </source>
</evidence>
<comment type="function">
    <text evidence="15">Catalyzes the oxidation of L-aspartate to iminoaspartate, the first step in the de novo biosynthesis of NAD(+).</text>
</comment>
<feature type="domain" description="Quinolinate phosphoribosyl transferase C-terminal" evidence="22">
    <location>
        <begin position="706"/>
        <end position="870"/>
    </location>
</feature>
<dbReference type="GO" id="GO:0033765">
    <property type="term" value="F:steroid dehydrogenase activity, acting on the CH-CH group of donors"/>
    <property type="evidence" value="ECO:0007669"/>
    <property type="project" value="UniProtKB-ARBA"/>
</dbReference>
<comment type="cofactor">
    <cofactor evidence="1 19">
        <name>FAD</name>
        <dbReference type="ChEBI" id="CHEBI:57692"/>
    </cofactor>
</comment>
<dbReference type="InterPro" id="IPR022412">
    <property type="entry name" value="Quinolinate_PRibosylTrfase_N"/>
</dbReference>
<evidence type="ECO:0000256" key="8">
    <source>
        <dbReference type="ARBA" id="ARBA00021901"/>
    </source>
</evidence>
<dbReference type="PANTHER" id="PTHR42716:SF2">
    <property type="entry name" value="L-ASPARTATE OXIDASE, CHLOROPLASTIC"/>
    <property type="match status" value="1"/>
</dbReference>
<evidence type="ECO:0000256" key="11">
    <source>
        <dbReference type="ARBA" id="ARBA00022676"/>
    </source>
</evidence>
<evidence type="ECO:0000259" key="24">
    <source>
        <dbReference type="Pfam" id="PF02910"/>
    </source>
</evidence>
<dbReference type="InterPro" id="IPR005288">
    <property type="entry name" value="NadB"/>
</dbReference>
<keyword evidence="9 19" id="KW-0285">Flavoprotein</keyword>
<dbReference type="GO" id="GO:0004514">
    <property type="term" value="F:nicotinate-nucleotide diphosphorylase (carboxylating) activity"/>
    <property type="evidence" value="ECO:0007669"/>
    <property type="project" value="UniProtKB-EC"/>
</dbReference>
<comment type="subunit">
    <text evidence="7">Hexamer formed by 3 homodimers.</text>
</comment>
<sequence>MDKSAVRTPPCGKPGPGRERPAPRPGQRPMSAAAALPRLRADRPGWTVHTDVLVVGSGIAGLATALRLRELAPGLRLLLVTKDVLDNGSTRWAQGGIAAALHPLDTPLAHLADTLAAGSHFNDPDAVRALVTEGPAAVRWLIERGTGFDRDRAGGIALTREGGHRADRIAHAGGDATGAEIERALIDAVRADPGIEVIKHALALDALLAADGSAAGMTLHVMGEGRPDGVGAVRARAVVLATGGMGQIYAATTNPDVSTGDGLALALRAGAAVRDLEFVQFHPTVLWLGPDARGQQPLVSEAVRGEGAFLVDARGRRFMAGAHELADLAPRDAVAKAISRAMRDTGTDHVYLDARHFGAAKWEARFPTILATCRAHGIDPVTQLIPVTPAAHYASGGVHTDLRGRTTVPGLYAVGEVACTGVHGANRLASNSLLEGVVFAHRIAADLAAGLPDAAEPAPDPRTPVLADPGTVPELRAAMSARAGVVRRGPDLQAALDTLDDLAARPAPAPGLDAWQATNLLQVARMVALAALARPAGAGTHWREDGPTGPVEAARAEFRLSPDGPRPVPLHGGQSGALLAELAAAGIPWSRPHGRPALGDLVAAALGEDLDGGPERIDATSAATVPADQLATAHVVARRAGVLAGLPVAEAVFHQVARGAVLTERHTADGERVKAGQVLMTVRGRTRDLLTAERTALNFLTRMSGVATLTRRWADAIDGTGARLRDSRKTIPGLRALDKYAVRCGGGVNHRYSLADAALIKDNHVVAAGGVAEAVRAVRAAHPGLPLEVEVDRIDQIEPALAAGAEEILLDNFTVPRLAEAVALVAGRARLEASGGLDLASARDVAATGVDYLAVGALTHSAPALDIALDLLPAGHPGPDGTGRAET</sequence>
<evidence type="ECO:0000256" key="2">
    <source>
        <dbReference type="ARBA" id="ARBA00003237"/>
    </source>
</evidence>
<dbReference type="AlphaFoldDB" id="A0A2T0Q7I1"/>
<dbReference type="GO" id="GO:0005737">
    <property type="term" value="C:cytoplasm"/>
    <property type="evidence" value="ECO:0007669"/>
    <property type="project" value="UniProtKB-SubCell"/>
</dbReference>
<dbReference type="EC" id="1.4.3.16" evidence="18 19"/>
<evidence type="ECO:0000256" key="19">
    <source>
        <dbReference type="RuleBase" id="RU362049"/>
    </source>
</evidence>
<dbReference type="InterPro" id="IPR003953">
    <property type="entry name" value="FAD-dep_OxRdtase_2_FAD-bd"/>
</dbReference>
<dbReference type="GO" id="GO:0034628">
    <property type="term" value="P:'de novo' NAD+ biosynthetic process from L-aspartate"/>
    <property type="evidence" value="ECO:0007669"/>
    <property type="project" value="TreeGrafter"/>
</dbReference>
<dbReference type="Gene3D" id="3.50.50.60">
    <property type="entry name" value="FAD/NAD(P)-binding domain"/>
    <property type="match status" value="1"/>
</dbReference>
<dbReference type="InterPro" id="IPR037128">
    <property type="entry name" value="Quinolinate_PRibosylTase_N_sf"/>
</dbReference>
<keyword evidence="13 19" id="KW-0274">FAD</keyword>
<feature type="region of interest" description="Disordered" evidence="20">
    <location>
        <begin position="1"/>
        <end position="30"/>
    </location>
</feature>
<dbReference type="InterPro" id="IPR037099">
    <property type="entry name" value="Fum_R/Succ_DH_flav-like_C_sf"/>
</dbReference>
<evidence type="ECO:0000256" key="7">
    <source>
        <dbReference type="ARBA" id="ARBA00011218"/>
    </source>
</evidence>
<dbReference type="SUPFAM" id="SSF46977">
    <property type="entry name" value="Succinate dehydrogenase/fumarate reductase flavoprotein C-terminal domain"/>
    <property type="match status" value="1"/>
</dbReference>
<dbReference type="InterPro" id="IPR002638">
    <property type="entry name" value="Quinolinate_PRibosylTrfase_C"/>
</dbReference>
<protein>
    <recommendedName>
        <fullName evidence="8 18">L-aspartate oxidase</fullName>
        <ecNumber evidence="18 19">1.4.3.16</ecNumber>
    </recommendedName>
</protein>
<comment type="similarity">
    <text evidence="6">Belongs to the NadC/ModD family.</text>
</comment>
<dbReference type="FunFam" id="3.90.1170.20:FF:000001">
    <property type="entry name" value="Nicotinate-nucleotide diphosphorylase (Carboxylating)"/>
    <property type="match status" value="1"/>
</dbReference>
<evidence type="ECO:0000256" key="5">
    <source>
        <dbReference type="ARBA" id="ARBA00008562"/>
    </source>
</evidence>
<evidence type="ECO:0000256" key="1">
    <source>
        <dbReference type="ARBA" id="ARBA00001974"/>
    </source>
</evidence>
<dbReference type="SUPFAM" id="SSF56425">
    <property type="entry name" value="Succinate dehydrogenase/fumarate reductase flavoprotein, catalytic domain"/>
    <property type="match status" value="1"/>
</dbReference>
<dbReference type="PANTHER" id="PTHR42716">
    <property type="entry name" value="L-ASPARTATE OXIDASE"/>
    <property type="match status" value="1"/>
</dbReference>
<evidence type="ECO:0000256" key="6">
    <source>
        <dbReference type="ARBA" id="ARBA00009400"/>
    </source>
</evidence>
<dbReference type="SUPFAM" id="SSF51905">
    <property type="entry name" value="FAD/NAD(P)-binding domain"/>
    <property type="match status" value="1"/>
</dbReference>
<gene>
    <name evidence="25" type="ORF">CLV72_103405</name>
</gene>
<feature type="domain" description="Fumarate reductase/succinate dehydrogenase flavoprotein-like C-terminal" evidence="24">
    <location>
        <begin position="474"/>
        <end position="548"/>
    </location>
</feature>
<dbReference type="Pfam" id="PF02749">
    <property type="entry name" value="QRPTase_N"/>
    <property type="match status" value="1"/>
</dbReference>
<evidence type="ECO:0000256" key="3">
    <source>
        <dbReference type="ARBA" id="ARBA00004893"/>
    </source>
</evidence>
<keyword evidence="14 19" id="KW-0560">Oxidoreductase</keyword>
<keyword evidence="10 19" id="KW-0662">Pyridine nucleotide biosynthesis</keyword>
<dbReference type="InterPro" id="IPR036188">
    <property type="entry name" value="FAD/NAD-bd_sf"/>
</dbReference>
<evidence type="ECO:0000259" key="21">
    <source>
        <dbReference type="Pfam" id="PF00890"/>
    </source>
</evidence>
<comment type="pathway">
    <text evidence="4 19">Cofactor biosynthesis; NAD(+) biosynthesis; iminoaspartate from L-aspartate (oxidase route): step 1/1.</text>
</comment>
<feature type="domain" description="FAD-dependent oxidoreductase 2 FAD-binding" evidence="21">
    <location>
        <begin position="51"/>
        <end position="433"/>
    </location>
</feature>
<dbReference type="SUPFAM" id="SSF51690">
    <property type="entry name" value="Nicotinate/Quinolinate PRTase C-terminal domain-like"/>
    <property type="match status" value="1"/>
</dbReference>
<keyword evidence="26" id="KW-1185">Reference proteome</keyword>
<dbReference type="Proteomes" id="UP000237846">
    <property type="component" value="Unassembled WGS sequence"/>
</dbReference>
<reference evidence="25 26" key="1">
    <citation type="submission" date="2018-03" db="EMBL/GenBank/DDBJ databases">
        <title>Genomic Encyclopedia of Archaeal and Bacterial Type Strains, Phase II (KMG-II): from individual species to whole genera.</title>
        <authorList>
            <person name="Goeker M."/>
        </authorList>
    </citation>
    <scope>NUCLEOTIDE SEQUENCE [LARGE SCALE GENOMIC DNA]</scope>
    <source>
        <strain evidence="25 26">DSM 45601</strain>
    </source>
</reference>
<dbReference type="InterPro" id="IPR027477">
    <property type="entry name" value="Succ_DH/fumarate_Rdtase_cat_sf"/>
</dbReference>
<accession>A0A2T0Q7I1</accession>
<dbReference type="Gene3D" id="3.90.1170.20">
    <property type="entry name" value="Quinolinate phosphoribosyl transferase, N-terminal domain"/>
    <property type="match status" value="1"/>
</dbReference>
<name>A0A2T0Q7I1_9ACTN</name>
<evidence type="ECO:0000256" key="14">
    <source>
        <dbReference type="ARBA" id="ARBA00023002"/>
    </source>
</evidence>
<dbReference type="NCBIfam" id="TIGR00078">
    <property type="entry name" value="nadC"/>
    <property type="match status" value="1"/>
</dbReference>
<evidence type="ECO:0000313" key="25">
    <source>
        <dbReference type="EMBL" id="PRX99799.1"/>
    </source>
</evidence>
<dbReference type="InterPro" id="IPR004393">
    <property type="entry name" value="NadC"/>
</dbReference>
<dbReference type="EMBL" id="PVZC01000003">
    <property type="protein sequence ID" value="PRX99799.1"/>
    <property type="molecule type" value="Genomic_DNA"/>
</dbReference>
<comment type="function">
    <text evidence="2">Involved in the catabolism of quinolinic acid (QA).</text>
</comment>
<dbReference type="GO" id="GO:0008734">
    <property type="term" value="F:L-aspartate oxidase activity"/>
    <property type="evidence" value="ECO:0007669"/>
    <property type="project" value="UniProtKB-UniRule"/>
</dbReference>
<dbReference type="Gene3D" id="3.20.20.70">
    <property type="entry name" value="Aldolase class I"/>
    <property type="match status" value="1"/>
</dbReference>
<dbReference type="Pfam" id="PF00890">
    <property type="entry name" value="FAD_binding_2"/>
    <property type="match status" value="1"/>
</dbReference>
<evidence type="ECO:0000259" key="22">
    <source>
        <dbReference type="Pfam" id="PF01729"/>
    </source>
</evidence>
<proteinExistence type="inferred from homology"/>
<comment type="pathway">
    <text evidence="3">Cofactor biosynthesis; NAD(+) biosynthesis; nicotinate D-ribonucleotide from quinolinate: step 1/1.</text>
</comment>
<dbReference type="CDD" id="cd01572">
    <property type="entry name" value="QPRTase"/>
    <property type="match status" value="1"/>
</dbReference>
<evidence type="ECO:0000256" key="9">
    <source>
        <dbReference type="ARBA" id="ARBA00022630"/>
    </source>
</evidence>
<evidence type="ECO:0000256" key="20">
    <source>
        <dbReference type="SAM" id="MobiDB-lite"/>
    </source>
</evidence>
<dbReference type="NCBIfam" id="TIGR00551">
    <property type="entry name" value="nadB"/>
    <property type="match status" value="1"/>
</dbReference>
<dbReference type="Gene3D" id="3.90.700.10">
    <property type="entry name" value="Succinate dehydrogenase/fumarate reductase flavoprotein, catalytic domain"/>
    <property type="match status" value="1"/>
</dbReference>
<evidence type="ECO:0000256" key="10">
    <source>
        <dbReference type="ARBA" id="ARBA00022642"/>
    </source>
</evidence>
<comment type="catalytic activity">
    <reaction evidence="16">
        <text>nicotinate beta-D-ribonucleotide + CO2 + diphosphate = quinolinate + 5-phospho-alpha-D-ribose 1-diphosphate + 2 H(+)</text>
        <dbReference type="Rhea" id="RHEA:12733"/>
        <dbReference type="ChEBI" id="CHEBI:15378"/>
        <dbReference type="ChEBI" id="CHEBI:16526"/>
        <dbReference type="ChEBI" id="CHEBI:29959"/>
        <dbReference type="ChEBI" id="CHEBI:33019"/>
        <dbReference type="ChEBI" id="CHEBI:57502"/>
        <dbReference type="ChEBI" id="CHEBI:58017"/>
        <dbReference type="EC" id="2.4.2.19"/>
    </reaction>
</comment>
<dbReference type="NCBIfam" id="NF005867">
    <property type="entry name" value="PRK07804.1"/>
    <property type="match status" value="1"/>
</dbReference>
<evidence type="ECO:0000256" key="4">
    <source>
        <dbReference type="ARBA" id="ARBA00004950"/>
    </source>
</evidence>
<dbReference type="PRINTS" id="PR00368">
    <property type="entry name" value="FADPNR"/>
</dbReference>
<comment type="similarity">
    <text evidence="5 19">Belongs to the FAD-dependent oxidoreductase 2 family. NadB subfamily.</text>
</comment>
<evidence type="ECO:0000256" key="18">
    <source>
        <dbReference type="NCBIfam" id="TIGR00551"/>
    </source>
</evidence>
<evidence type="ECO:0000256" key="15">
    <source>
        <dbReference type="ARBA" id="ARBA00029426"/>
    </source>
</evidence>
<feature type="domain" description="Quinolinate phosphoribosyl transferase N-terminal" evidence="23">
    <location>
        <begin position="618"/>
        <end position="704"/>
    </location>
</feature>
<evidence type="ECO:0000256" key="12">
    <source>
        <dbReference type="ARBA" id="ARBA00022679"/>
    </source>
</evidence>
<evidence type="ECO:0000313" key="26">
    <source>
        <dbReference type="Proteomes" id="UP000237846"/>
    </source>
</evidence>
<comment type="subcellular location">
    <subcellularLocation>
        <location evidence="19">Cytoplasm</location>
    </subcellularLocation>
</comment>
<dbReference type="SUPFAM" id="SSF54675">
    <property type="entry name" value="Nicotinate/Quinolinate PRTase N-terminal domain-like"/>
    <property type="match status" value="1"/>
</dbReference>